<evidence type="ECO:0000256" key="5">
    <source>
        <dbReference type="ARBA" id="ARBA00022898"/>
    </source>
</evidence>
<dbReference type="AlphaFoldDB" id="A0A317PK05"/>
<keyword evidence="3" id="KW-0032">Aminotransferase</keyword>
<dbReference type="GO" id="GO:0030170">
    <property type="term" value="F:pyridoxal phosphate binding"/>
    <property type="evidence" value="ECO:0007669"/>
    <property type="project" value="InterPro"/>
</dbReference>
<dbReference type="PANTHER" id="PTHR43094">
    <property type="entry name" value="AMINOTRANSFERASE"/>
    <property type="match status" value="1"/>
</dbReference>
<dbReference type="CDD" id="cd00610">
    <property type="entry name" value="OAT_like"/>
    <property type="match status" value="1"/>
</dbReference>
<dbReference type="InterPro" id="IPR005814">
    <property type="entry name" value="Aminotrans_3"/>
</dbReference>
<dbReference type="PIRSF" id="PIRSF000521">
    <property type="entry name" value="Transaminase_4ab_Lys_Orn"/>
    <property type="match status" value="1"/>
</dbReference>
<dbReference type="SUPFAM" id="SSF53383">
    <property type="entry name" value="PLP-dependent transferases"/>
    <property type="match status" value="1"/>
</dbReference>
<keyword evidence="5 6" id="KW-0663">Pyridoxal phosphate</keyword>
<organism evidence="7 8">
    <name type="scientific">Hoeflea marina</name>
    <dbReference type="NCBI Taxonomy" id="274592"/>
    <lineage>
        <taxon>Bacteria</taxon>
        <taxon>Pseudomonadati</taxon>
        <taxon>Pseudomonadota</taxon>
        <taxon>Alphaproteobacteria</taxon>
        <taxon>Hyphomicrobiales</taxon>
        <taxon>Rhizobiaceae</taxon>
        <taxon>Hoeflea</taxon>
    </lineage>
</organism>
<proteinExistence type="inferred from homology"/>
<dbReference type="InterPro" id="IPR015421">
    <property type="entry name" value="PyrdxlP-dep_Trfase_major"/>
</dbReference>
<dbReference type="PANTHER" id="PTHR43094:SF1">
    <property type="entry name" value="AMINOTRANSFERASE CLASS-III"/>
    <property type="match status" value="1"/>
</dbReference>
<dbReference type="GO" id="GO:0008483">
    <property type="term" value="F:transaminase activity"/>
    <property type="evidence" value="ECO:0007669"/>
    <property type="project" value="UniProtKB-KW"/>
</dbReference>
<comment type="cofactor">
    <cofactor evidence="1">
        <name>pyridoxal 5'-phosphate</name>
        <dbReference type="ChEBI" id="CHEBI:597326"/>
    </cofactor>
</comment>
<evidence type="ECO:0000256" key="1">
    <source>
        <dbReference type="ARBA" id="ARBA00001933"/>
    </source>
</evidence>
<evidence type="ECO:0000256" key="3">
    <source>
        <dbReference type="ARBA" id="ARBA00022576"/>
    </source>
</evidence>
<dbReference type="Pfam" id="PF00202">
    <property type="entry name" value="Aminotran_3"/>
    <property type="match status" value="1"/>
</dbReference>
<evidence type="ECO:0000256" key="6">
    <source>
        <dbReference type="RuleBase" id="RU003560"/>
    </source>
</evidence>
<evidence type="ECO:0000313" key="8">
    <source>
        <dbReference type="Proteomes" id="UP000246352"/>
    </source>
</evidence>
<dbReference type="FunFam" id="3.40.640.10:FF:000014">
    <property type="entry name" value="Adenosylmethionine-8-amino-7-oxononanoate aminotransferase, probable"/>
    <property type="match status" value="1"/>
</dbReference>
<dbReference type="OrthoDB" id="5288905at2"/>
<evidence type="ECO:0000313" key="7">
    <source>
        <dbReference type="EMBL" id="PWV99984.1"/>
    </source>
</evidence>
<reference evidence="7 8" key="1">
    <citation type="submission" date="2018-05" db="EMBL/GenBank/DDBJ databases">
        <title>Genomic Encyclopedia of Type Strains, Phase IV (KMG-IV): sequencing the most valuable type-strain genomes for metagenomic binning, comparative biology and taxonomic classification.</title>
        <authorList>
            <person name="Goeker M."/>
        </authorList>
    </citation>
    <scope>NUCLEOTIDE SEQUENCE [LARGE SCALE GENOMIC DNA]</scope>
    <source>
        <strain evidence="7 8">DSM 16791</strain>
    </source>
</reference>
<accession>A0A317PK05</accession>
<keyword evidence="8" id="KW-1185">Reference proteome</keyword>
<dbReference type="InterPro" id="IPR049704">
    <property type="entry name" value="Aminotrans_3_PPA_site"/>
</dbReference>
<dbReference type="RefSeq" id="WP_110032251.1">
    <property type="nucleotide sequence ID" value="NZ_QGTR01000003.1"/>
</dbReference>
<dbReference type="Proteomes" id="UP000246352">
    <property type="component" value="Unassembled WGS sequence"/>
</dbReference>
<sequence>MNVTNKPSGGAPLSNDALEAHWMPFSSNREFKASPRMVRKSEGMYLWNQNGDKLIDGSSGLFNVAAGHGRREIADAVHAQMLENDYTSPFQLGQSKSFEFADRLAQLLPDPFNHVFFVNSGSESIDTALKMVMAYHRARGQGQRLRFVSRERAYHGVNIGGVSLAGMVRNRETFPVVMPNIVMMRHTWDEAHLFERGQPEHGAELADDLLRMVQTYGGSTIGAVFVEPVAGSTGTLVPPKGYLERLRKICDDNGILLVFDEVITGFGRLGAPFASQKFGVQPDIMTMAKALTNGAIPMGAVAATDHVYETITGAAPENAIEFFHGYTYSGHPAACAAGIATLDIYEREGLFEKAAELSDYFLDAIWSLKDLPIVRDIRGIGLMAGVEVFPLEGKPGARGNELQKSLFWNGCHVKWTGDSAIVAPSFVAERGHVDEIVDALRRTLKDQ</sequence>
<name>A0A317PK05_9HYPH</name>
<gene>
    <name evidence="7" type="ORF">DFR52_103186</name>
</gene>
<evidence type="ECO:0000256" key="2">
    <source>
        <dbReference type="ARBA" id="ARBA00008954"/>
    </source>
</evidence>
<dbReference type="EMBL" id="QGTR01000003">
    <property type="protein sequence ID" value="PWV99984.1"/>
    <property type="molecule type" value="Genomic_DNA"/>
</dbReference>
<keyword evidence="7" id="KW-0670">Pyruvate</keyword>
<dbReference type="Gene3D" id="3.90.1150.10">
    <property type="entry name" value="Aspartate Aminotransferase, domain 1"/>
    <property type="match status" value="1"/>
</dbReference>
<dbReference type="InterPro" id="IPR015422">
    <property type="entry name" value="PyrdxlP-dep_Trfase_small"/>
</dbReference>
<comment type="caution">
    <text evidence="7">The sequence shown here is derived from an EMBL/GenBank/DDBJ whole genome shotgun (WGS) entry which is preliminary data.</text>
</comment>
<dbReference type="Gene3D" id="3.40.640.10">
    <property type="entry name" value="Type I PLP-dependent aspartate aminotransferase-like (Major domain)"/>
    <property type="match status" value="1"/>
</dbReference>
<dbReference type="PROSITE" id="PS00600">
    <property type="entry name" value="AA_TRANSFER_CLASS_3"/>
    <property type="match status" value="1"/>
</dbReference>
<evidence type="ECO:0000256" key="4">
    <source>
        <dbReference type="ARBA" id="ARBA00022679"/>
    </source>
</evidence>
<comment type="similarity">
    <text evidence="2 6">Belongs to the class-III pyridoxal-phosphate-dependent aminotransferase family.</text>
</comment>
<keyword evidence="4" id="KW-0808">Transferase</keyword>
<protein>
    <submittedName>
        <fullName evidence="7">Beta-alanine--pyruvate transaminase</fullName>
    </submittedName>
</protein>
<dbReference type="InterPro" id="IPR015424">
    <property type="entry name" value="PyrdxlP-dep_Trfase"/>
</dbReference>